<dbReference type="EMBL" id="JARLKZ010000005">
    <property type="protein sequence ID" value="MEC0239498.1"/>
    <property type="molecule type" value="Genomic_DNA"/>
</dbReference>
<organism evidence="1 2">
    <name type="scientific">Paenibacillus dokdonensis</name>
    <dbReference type="NCBI Taxonomy" id="2567944"/>
    <lineage>
        <taxon>Bacteria</taxon>
        <taxon>Bacillati</taxon>
        <taxon>Bacillota</taxon>
        <taxon>Bacilli</taxon>
        <taxon>Bacillales</taxon>
        <taxon>Paenibacillaceae</taxon>
        <taxon>Paenibacillus</taxon>
    </lineage>
</organism>
<sequence>MENFTIFLMILFVLSGCSSKENSVVSNLERNNSMSNLYQSSIPIYYTTAYDEKTLKGMGIRLISTETVPKIGKLEVRKITEGLMRQTAIKPKGIYLEYGLITANVGIGALSAEARDANPVLMHKDSISDIPVWVITFKGLLPDDYAPDKRGKQPLDISSTVIDAITGKALFGFGAGK</sequence>
<comment type="caution">
    <text evidence="1">The sequence shown here is derived from an EMBL/GenBank/DDBJ whole genome shotgun (WGS) entry which is preliminary data.</text>
</comment>
<gene>
    <name evidence="1" type="ORF">P4H66_06465</name>
</gene>
<evidence type="ECO:0000313" key="2">
    <source>
        <dbReference type="Proteomes" id="UP001344632"/>
    </source>
</evidence>
<dbReference type="RefSeq" id="WP_326086679.1">
    <property type="nucleotide sequence ID" value="NZ_JARLKZ010000005.1"/>
</dbReference>
<keyword evidence="2" id="KW-1185">Reference proteome</keyword>
<proteinExistence type="predicted"/>
<reference evidence="1 2" key="1">
    <citation type="submission" date="2023-03" db="EMBL/GenBank/DDBJ databases">
        <title>Bacillus Genome Sequencing.</title>
        <authorList>
            <person name="Dunlap C."/>
        </authorList>
    </citation>
    <scope>NUCLEOTIDE SEQUENCE [LARGE SCALE GENOMIC DNA]</scope>
    <source>
        <strain evidence="1 2">BD-525</strain>
    </source>
</reference>
<dbReference type="Proteomes" id="UP001344632">
    <property type="component" value="Unassembled WGS sequence"/>
</dbReference>
<evidence type="ECO:0008006" key="3">
    <source>
        <dbReference type="Google" id="ProtNLM"/>
    </source>
</evidence>
<protein>
    <recommendedName>
        <fullName evidence="3">Lipoprotein</fullName>
    </recommendedName>
</protein>
<name>A0ABU6GJW9_9BACL</name>
<evidence type="ECO:0000313" key="1">
    <source>
        <dbReference type="EMBL" id="MEC0239498.1"/>
    </source>
</evidence>
<accession>A0ABU6GJW9</accession>